<dbReference type="Gene3D" id="3.90.470.20">
    <property type="entry name" value="4'-phosphopantetheinyl transferase domain"/>
    <property type="match status" value="2"/>
</dbReference>
<dbReference type="PANTHER" id="PTHR12215">
    <property type="entry name" value="PHOSPHOPANTETHEINE TRANSFERASE"/>
    <property type="match status" value="1"/>
</dbReference>
<proteinExistence type="inferred from homology"/>
<dbReference type="InterPro" id="IPR008278">
    <property type="entry name" value="4-PPantetheinyl_Trfase_dom"/>
</dbReference>
<dbReference type="Proteomes" id="UP001236369">
    <property type="component" value="Unassembled WGS sequence"/>
</dbReference>
<dbReference type="PANTHER" id="PTHR12215:SF10">
    <property type="entry name" value="L-AMINOADIPATE-SEMIALDEHYDE DEHYDROGENASE-PHOSPHOPANTETHEINYL TRANSFERASE"/>
    <property type="match status" value="1"/>
</dbReference>
<dbReference type="Pfam" id="PF22624">
    <property type="entry name" value="AASDHPPT_N"/>
    <property type="match status" value="1"/>
</dbReference>
<protein>
    <submittedName>
        <fullName evidence="5">4'-phosphopantetheinyl transferase</fullName>
        <ecNumber evidence="5">2.7.8.-</ecNumber>
    </submittedName>
</protein>
<comment type="similarity">
    <text evidence="1">Belongs to the P-Pant transferase superfamily. Gsp/Sfp/HetI/AcpT family.</text>
</comment>
<gene>
    <name evidence="5" type="ORF">QO016_002006</name>
</gene>
<evidence type="ECO:0000313" key="6">
    <source>
        <dbReference type="Proteomes" id="UP001236369"/>
    </source>
</evidence>
<keyword evidence="6" id="KW-1185">Reference proteome</keyword>
<comment type="caution">
    <text evidence="5">The sequence shown here is derived from an EMBL/GenBank/DDBJ whole genome shotgun (WGS) entry which is preliminary data.</text>
</comment>
<dbReference type="InterPro" id="IPR037143">
    <property type="entry name" value="4-PPantetheinyl_Trfase_dom_sf"/>
</dbReference>
<keyword evidence="2 5" id="KW-0808">Transferase</keyword>
<reference evidence="5 6" key="1">
    <citation type="submission" date="2023-07" db="EMBL/GenBank/DDBJ databases">
        <title>Genomic Encyclopedia of Type Strains, Phase IV (KMG-IV): sequencing the most valuable type-strain genomes for metagenomic binning, comparative biology and taxonomic classification.</title>
        <authorList>
            <person name="Goeker M."/>
        </authorList>
    </citation>
    <scope>NUCLEOTIDE SEQUENCE [LARGE SCALE GENOMIC DNA]</scope>
    <source>
        <strain evidence="5 6">DSM 19562</strain>
    </source>
</reference>
<feature type="domain" description="4'-phosphopantetheinyl transferase" evidence="3">
    <location>
        <begin position="107"/>
        <end position="196"/>
    </location>
</feature>
<dbReference type="GO" id="GO:0016740">
    <property type="term" value="F:transferase activity"/>
    <property type="evidence" value="ECO:0007669"/>
    <property type="project" value="UniProtKB-KW"/>
</dbReference>
<dbReference type="RefSeq" id="WP_238252965.1">
    <property type="nucleotide sequence ID" value="NZ_BPQX01000065.1"/>
</dbReference>
<dbReference type="Pfam" id="PF01648">
    <property type="entry name" value="ACPS"/>
    <property type="match status" value="1"/>
</dbReference>
<dbReference type="EC" id="2.7.8.-" evidence="5"/>
<dbReference type="SUPFAM" id="SSF56214">
    <property type="entry name" value="4'-phosphopantetheinyl transferase"/>
    <property type="match status" value="2"/>
</dbReference>
<evidence type="ECO:0000313" key="5">
    <source>
        <dbReference type="EMBL" id="MDQ0442512.1"/>
    </source>
</evidence>
<accession>A0ABU0HKN0</accession>
<evidence type="ECO:0000259" key="4">
    <source>
        <dbReference type="Pfam" id="PF22624"/>
    </source>
</evidence>
<feature type="domain" description="4'-phosphopantetheinyl transferase N-terminal" evidence="4">
    <location>
        <begin position="12"/>
        <end position="100"/>
    </location>
</feature>
<dbReference type="InterPro" id="IPR050559">
    <property type="entry name" value="P-Pant_transferase_sf"/>
</dbReference>
<dbReference type="EMBL" id="JAUSVV010000003">
    <property type="protein sequence ID" value="MDQ0442512.1"/>
    <property type="molecule type" value="Genomic_DNA"/>
</dbReference>
<evidence type="ECO:0000256" key="2">
    <source>
        <dbReference type="ARBA" id="ARBA00022679"/>
    </source>
</evidence>
<name>A0ABU0HKN0_9HYPH</name>
<evidence type="ECO:0000259" key="3">
    <source>
        <dbReference type="Pfam" id="PF01648"/>
    </source>
</evidence>
<evidence type="ECO:0000256" key="1">
    <source>
        <dbReference type="ARBA" id="ARBA00010990"/>
    </source>
</evidence>
<dbReference type="InterPro" id="IPR055066">
    <property type="entry name" value="AASDHPPT_N"/>
</dbReference>
<organism evidence="5 6">
    <name type="scientific">Methylobacterium persicinum</name>
    <dbReference type="NCBI Taxonomy" id="374426"/>
    <lineage>
        <taxon>Bacteria</taxon>
        <taxon>Pseudomonadati</taxon>
        <taxon>Pseudomonadota</taxon>
        <taxon>Alphaproteobacteria</taxon>
        <taxon>Hyphomicrobiales</taxon>
        <taxon>Methylobacteriaceae</taxon>
        <taxon>Methylobacterium</taxon>
    </lineage>
</organism>
<sequence length="235" mass="24868">MITARVAIARLRPGPQSLVRCESLLDPQELARANRFLRSADRDRFIASHAALRLVVGAELGVPPDVLRFDREEGGRPFVAGPASNGFDFNLSHSGDLAVIGCVEGARIGVDVEARRPLPDALRIARSHFASEEASALAALPPEDREGAFFALWTRKEAVVKALGTGLSLSLAAFTVAVPPSPPGLLRIADGGGKWFMAALDVGPGACATVAVTAADCDIRPVSLAEDWADMFMTK</sequence>